<keyword evidence="3" id="KW-1003">Cell membrane</keyword>
<keyword evidence="5 8" id="KW-1133">Transmembrane helix</keyword>
<evidence type="ECO:0000313" key="16">
    <source>
        <dbReference type="EMBL" id="RBS34772.1"/>
    </source>
</evidence>
<reference evidence="14 22" key="5">
    <citation type="submission" date="2017-10" db="EMBL/GenBank/DDBJ databases">
        <title>Draft genomes of the Enterococcus faecium isolated from human feces before and after Helicobacter pylori eradication therapy.</title>
        <authorList>
            <person name="Prianichniikov N.A."/>
            <person name="Glushchenko O.E."/>
            <person name="Malakhova M.V."/>
        </authorList>
    </citation>
    <scope>NUCLEOTIDE SEQUENCE [LARGE SCALE GENOMIC DNA]</scope>
    <source>
        <strain evidence="14 22">Hp_5-7</strain>
    </source>
</reference>
<dbReference type="EMBL" id="PCGC01000020">
    <property type="protein sequence ID" value="PHL21267.1"/>
    <property type="molecule type" value="Genomic_DNA"/>
</dbReference>
<dbReference type="EMBL" id="MVGJ01000016">
    <property type="protein sequence ID" value="OOL83417.1"/>
    <property type="molecule type" value="Genomic_DNA"/>
</dbReference>
<dbReference type="RefSeq" id="WP_002287086.1">
    <property type="nucleotide sequence ID" value="NZ_AP019394.1"/>
</dbReference>
<evidence type="ECO:0000313" key="18">
    <source>
        <dbReference type="EMBL" id="SAZ10683.1"/>
    </source>
</evidence>
<evidence type="ECO:0000313" key="12">
    <source>
        <dbReference type="EMBL" id="OOL83417.1"/>
    </source>
</evidence>
<dbReference type="Proteomes" id="UP000224303">
    <property type="component" value="Unassembled WGS sequence"/>
</dbReference>
<comment type="caution">
    <text evidence="11">The sequence shown here is derived from an EMBL/GenBank/DDBJ whole genome shotgun (WGS) entry which is preliminary data.</text>
</comment>
<dbReference type="EMBL" id="WEFP01000001">
    <property type="protein sequence ID" value="KAB7577017.1"/>
    <property type="molecule type" value="Genomic_DNA"/>
</dbReference>
<evidence type="ECO:0000313" key="13">
    <source>
        <dbReference type="EMBL" id="OTN99223.1"/>
    </source>
</evidence>
<dbReference type="Proteomes" id="UP000253144">
    <property type="component" value="Unassembled WGS sequence"/>
</dbReference>
<evidence type="ECO:0000313" key="24">
    <source>
        <dbReference type="Proteomes" id="UP000253144"/>
    </source>
</evidence>
<reference evidence="13 21" key="4">
    <citation type="submission" date="2017-05" db="EMBL/GenBank/DDBJ databases">
        <title>The Genome Sequence of Enterococcus faecium 6F2_DIV0138.</title>
        <authorList>
            <consortium name="The Broad Institute Genomics Platform"/>
            <consortium name="The Broad Institute Genomic Center for Infectious Diseases"/>
            <person name="Earl A."/>
            <person name="Manson A."/>
            <person name="Schwartman J."/>
            <person name="Gilmore M."/>
            <person name="Abouelleil A."/>
            <person name="Cao P."/>
            <person name="Chapman S."/>
            <person name="Cusick C."/>
            <person name="Shea T."/>
            <person name="Young S."/>
            <person name="Neafsey D."/>
            <person name="Nusbaum C."/>
            <person name="Birren B."/>
        </authorList>
    </citation>
    <scope>NUCLEOTIDE SEQUENCE [LARGE SCALE GENOMIC DNA]</scope>
    <source>
        <strain evidence="13 21">6F2_DIV0138</strain>
    </source>
</reference>
<evidence type="ECO:0000256" key="1">
    <source>
        <dbReference type="ARBA" id="ARBA00004651"/>
    </source>
</evidence>
<dbReference type="Proteomes" id="UP000191171">
    <property type="component" value="Unassembled WGS sequence"/>
</dbReference>
<dbReference type="EMBL" id="QHGU01000002">
    <property type="protein sequence ID" value="PZM57089.1"/>
    <property type="molecule type" value="Genomic_DNA"/>
</dbReference>
<sequence length="106" mass="11851">MAWMELIIAGILEVFWSTMMKWSDGFSKINYSFYTVIGMIASFYFLSKAIKSLPMSLSYPIWTGIGAVGSVIIGVVLFHDKLNLSTWFFVGMLLISIIGIKITSGH</sequence>
<dbReference type="InterPro" id="IPR045324">
    <property type="entry name" value="Small_multidrug_res"/>
</dbReference>
<evidence type="ECO:0000313" key="21">
    <source>
        <dbReference type="Proteomes" id="UP000194737"/>
    </source>
</evidence>
<dbReference type="Proteomes" id="UP000194737">
    <property type="component" value="Unassembled WGS sequence"/>
</dbReference>
<dbReference type="EMBL" id="LEQJ01000002">
    <property type="protein sequence ID" value="RBS34772.1"/>
    <property type="molecule type" value="Genomic_DNA"/>
</dbReference>
<dbReference type="PANTHER" id="PTHR30561:SF0">
    <property type="entry name" value="GUANIDINIUM EXPORTER"/>
    <property type="match status" value="1"/>
</dbReference>
<reference evidence="9 26" key="8">
    <citation type="submission" date="2019-10" db="EMBL/GenBank/DDBJ databases">
        <title>Evolutionary dynamics of vancomycin-resistant Enterococcus faecium during gastrointestinal tract colonization and bloodstream infection in immunocompromised pediatric patients.</title>
        <authorList>
            <person name="Chilambi G.S."/>
            <person name="Nordstrom H.R."/>
            <person name="Evans D.R."/>
            <person name="Ferrolino J."/>
            <person name="Hayden R.T."/>
            <person name="Maron G.M."/>
            <person name="Vo A.N."/>
            <person name="Gilmore M.S."/>
            <person name="Wolf J."/>
            <person name="Rosch J.W."/>
            <person name="Van Tyne D."/>
        </authorList>
    </citation>
    <scope>NUCLEOTIDE SEQUENCE [LARGE SCALE GENOMIC DNA]</scope>
    <source>
        <strain evidence="9 26">VRECG27</strain>
    </source>
</reference>
<dbReference type="GO" id="GO:0005886">
    <property type="term" value="C:plasma membrane"/>
    <property type="evidence" value="ECO:0007669"/>
    <property type="project" value="UniProtKB-SubCell"/>
</dbReference>
<dbReference type="Proteomes" id="UP001141166">
    <property type="component" value="Unassembled WGS sequence"/>
</dbReference>
<keyword evidence="6 8" id="KW-0472">Membrane</keyword>
<dbReference type="GO" id="GO:0022857">
    <property type="term" value="F:transmembrane transporter activity"/>
    <property type="evidence" value="ECO:0007669"/>
    <property type="project" value="InterPro"/>
</dbReference>
<proteinExistence type="inferred from homology"/>
<dbReference type="STRING" id="1352.AL014_09035"/>
<comment type="subcellular location">
    <subcellularLocation>
        <location evidence="1 7">Cell membrane</location>
        <topology evidence="1 7">Multi-pass membrane protein</topology>
    </subcellularLocation>
</comment>
<reference evidence="16 24" key="1">
    <citation type="submission" date="2015-06" db="EMBL/GenBank/DDBJ databases">
        <title>The Genome Sequence of Enterococcus faecium 131EA1.</title>
        <authorList>
            <consortium name="The Broad Institute Genomics Platform"/>
            <consortium name="The Broad Institute Genome Sequencing Center for Infectious Disease"/>
            <person name="Earl A.M."/>
            <person name="Van Tyne D."/>
            <person name="Lebreton F."/>
            <person name="Saavedra J.T."/>
            <person name="Gilmore M.S."/>
            <person name="Manson Mcguire A."/>
            <person name="Clock S."/>
            <person name="Crupain M."/>
            <person name="Rangan U."/>
            <person name="Young S."/>
            <person name="Abouelleil A."/>
            <person name="Cao P."/>
            <person name="Chapman S.B."/>
            <person name="Griggs A."/>
            <person name="Priest M."/>
            <person name="Shea T."/>
            <person name="Wortman J."/>
            <person name="Nusbaum C."/>
            <person name="Birren B."/>
        </authorList>
    </citation>
    <scope>NUCLEOTIDE SEQUENCE [LARGE SCALE GENOMIC DNA]</scope>
    <source>
        <strain evidence="16 24">131EA1</strain>
    </source>
</reference>
<name>A0A132YZD7_ENTFC</name>
<evidence type="ECO:0000256" key="6">
    <source>
        <dbReference type="ARBA" id="ARBA00023136"/>
    </source>
</evidence>
<dbReference type="InterPro" id="IPR037185">
    <property type="entry name" value="EmrE-like"/>
</dbReference>
<reference evidence="12 20" key="3">
    <citation type="submission" date="2017-02" db="EMBL/GenBank/DDBJ databases">
        <title>Clonality and virulence of isolates of VRE in Hematopoietic Stem Cell Transplanted (HSCT) patients.</title>
        <authorList>
            <person name="Marchi A.P."/>
            <person name="Martins R.C."/>
            <person name="Marie S.K."/>
            <person name="Levin A.S."/>
            <person name="Costa S.F."/>
        </authorList>
    </citation>
    <scope>NUCLEOTIDE SEQUENCE [LARGE SCALE GENOMIC DNA]</scope>
    <source>
        <strain evidence="12 20">LIM1759</strain>
    </source>
</reference>
<feature type="transmembrane region" description="Helical" evidence="8">
    <location>
        <begin position="84"/>
        <end position="103"/>
    </location>
</feature>
<evidence type="ECO:0000313" key="11">
    <source>
        <dbReference type="EMBL" id="MDT2369413.1"/>
    </source>
</evidence>
<dbReference type="EMBL" id="JAMWMK010000002">
    <property type="protein sequence ID" value="MDC4246746.1"/>
    <property type="molecule type" value="Genomic_DNA"/>
</dbReference>
<evidence type="ECO:0000256" key="8">
    <source>
        <dbReference type="SAM" id="Phobius"/>
    </source>
</evidence>
<dbReference type="SUPFAM" id="SSF103481">
    <property type="entry name" value="Multidrug resistance efflux transporter EmrE"/>
    <property type="match status" value="1"/>
</dbReference>
<dbReference type="Proteomes" id="UP000289562">
    <property type="component" value="Unassembled WGS sequence"/>
</dbReference>
<accession>A0A132YZD7</accession>
<dbReference type="EMBL" id="JARPTX010000010">
    <property type="protein sequence ID" value="MDT2369413.1"/>
    <property type="molecule type" value="Genomic_DNA"/>
</dbReference>
<feature type="transmembrane region" description="Helical" evidence="8">
    <location>
        <begin position="29"/>
        <end position="47"/>
    </location>
</feature>
<dbReference type="Pfam" id="PF00893">
    <property type="entry name" value="Multi_Drug_Res"/>
    <property type="match status" value="1"/>
</dbReference>
<dbReference type="AlphaFoldDB" id="A0A132YZD7"/>
<evidence type="ECO:0000256" key="2">
    <source>
        <dbReference type="ARBA" id="ARBA00022448"/>
    </source>
</evidence>
<protein>
    <submittedName>
        <fullName evidence="12">Multidrug SMR transporter</fullName>
    </submittedName>
    <submittedName>
        <fullName evidence="11">Multidrug efflux SMR transporter</fullName>
    </submittedName>
    <submittedName>
        <fullName evidence="14">QacE family quaternary ammonium compound efflux SMR transporter</fullName>
    </submittedName>
    <submittedName>
        <fullName evidence="13">SMR family multidrug resistance protein</fullName>
    </submittedName>
</protein>
<dbReference type="PANTHER" id="PTHR30561">
    <property type="entry name" value="SMR FAMILY PROTON-DEPENDENT DRUG EFFLUX TRANSPORTER SUGE"/>
    <property type="match status" value="1"/>
</dbReference>
<evidence type="ECO:0000256" key="3">
    <source>
        <dbReference type="ARBA" id="ARBA00022475"/>
    </source>
</evidence>
<reference evidence="11" key="10">
    <citation type="submission" date="2023-03" db="EMBL/GenBank/DDBJ databases">
        <authorList>
            <person name="Shen W."/>
            <person name="Cai J."/>
        </authorList>
    </citation>
    <scope>NUCLEOTIDE SEQUENCE</scope>
    <source>
        <strain evidence="11">B1010-2</strain>
    </source>
</reference>
<evidence type="ECO:0000313" key="20">
    <source>
        <dbReference type="Proteomes" id="UP000191171"/>
    </source>
</evidence>
<dbReference type="Gene3D" id="1.10.3730.20">
    <property type="match status" value="1"/>
</dbReference>
<dbReference type="EMBL" id="PJVH01000010">
    <property type="protein sequence ID" value="RXU90057.1"/>
    <property type="molecule type" value="Genomic_DNA"/>
</dbReference>
<reference evidence="18 19" key="2">
    <citation type="submission" date="2016-04" db="EMBL/GenBank/DDBJ databases">
        <authorList>
            <person name="Millard A."/>
        </authorList>
    </citation>
    <scope>NUCLEOTIDE SEQUENCE [LARGE SCALE GENOMIC DNA]</scope>
    <source>
        <strain evidence="18">Isolate 22</strain>
    </source>
</reference>
<evidence type="ECO:0000313" key="9">
    <source>
        <dbReference type="EMBL" id="KAB7577017.1"/>
    </source>
</evidence>
<evidence type="ECO:0000313" key="17">
    <source>
        <dbReference type="EMBL" id="RXU90057.1"/>
    </source>
</evidence>
<feature type="transmembrane region" description="Helical" evidence="8">
    <location>
        <begin position="59"/>
        <end position="78"/>
    </location>
</feature>
<keyword evidence="2" id="KW-0813">Transport</keyword>
<evidence type="ECO:0000313" key="22">
    <source>
        <dbReference type="Proteomes" id="UP000224303"/>
    </source>
</evidence>
<organism evidence="11 27">
    <name type="scientific">Enterococcus faecium</name>
    <name type="common">Streptococcus faecium</name>
    <dbReference type="NCBI Taxonomy" id="1352"/>
    <lineage>
        <taxon>Bacteria</taxon>
        <taxon>Bacillati</taxon>
        <taxon>Bacillota</taxon>
        <taxon>Bacilli</taxon>
        <taxon>Lactobacillales</taxon>
        <taxon>Enterococcaceae</taxon>
        <taxon>Enterococcus</taxon>
    </lineage>
</organism>
<dbReference type="Proteomes" id="UP000183509">
    <property type="component" value="Unassembled WGS sequence"/>
</dbReference>
<comment type="similarity">
    <text evidence="7">Belongs to the drug/metabolite transporter (DMT) superfamily. Small multidrug resistance (SMR) (TC 2.A.7.1) family.</text>
</comment>
<gene>
    <name evidence="13" type="ORF">A5804_000709</name>
    <name evidence="12" type="ORF">B1P95_03995</name>
    <name evidence="14" type="ORF">CQR37_09585</name>
    <name evidence="17" type="ORF">CYQ77_04680</name>
    <name evidence="15" type="ORF">DKP91_00655</name>
    <name evidence="18" type="ORF">DTPHA_601448</name>
    <name evidence="16" type="ORF">EB12_00196</name>
    <name evidence="9" type="ORF">GBM73_06670</name>
    <name evidence="10" type="ORF">M3X98_01560</name>
    <name evidence="11" type="ORF">P6Z85_04325</name>
</gene>
<evidence type="ECO:0000256" key="5">
    <source>
        <dbReference type="ARBA" id="ARBA00022989"/>
    </source>
</evidence>
<evidence type="ECO:0000313" key="14">
    <source>
        <dbReference type="EMBL" id="PHL21267.1"/>
    </source>
</evidence>
<dbReference type="EMBL" id="NGLB01000001">
    <property type="protein sequence ID" value="OTN99223.1"/>
    <property type="molecule type" value="Genomic_DNA"/>
</dbReference>
<reference evidence="15 23" key="7">
    <citation type="submission" date="2018-05" db="EMBL/GenBank/DDBJ databases">
        <title>Vancomycin-resistant Enterococcus faecium strain from Chelyabinsk, Russia.</title>
        <authorList>
            <person name="Gostev V."/>
            <person name="Goncharov A."/>
            <person name="Kolodzhieva V."/>
            <person name="Suvorov A."/>
            <person name="Sidorenko S."/>
            <person name="Zueva L."/>
        </authorList>
    </citation>
    <scope>NUCLEOTIDE SEQUENCE [LARGE SCALE GENOMIC DNA]</scope>
    <source>
        <strain evidence="15 23">20</strain>
    </source>
</reference>
<keyword evidence="4 7" id="KW-0812">Transmembrane</keyword>
<dbReference type="Proteomes" id="UP000469871">
    <property type="component" value="Unassembled WGS sequence"/>
</dbReference>
<evidence type="ECO:0000313" key="26">
    <source>
        <dbReference type="Proteomes" id="UP000469871"/>
    </source>
</evidence>
<dbReference type="EMBL" id="FKLM01000021">
    <property type="protein sequence ID" value="SAZ10683.1"/>
    <property type="molecule type" value="Genomic_DNA"/>
</dbReference>
<dbReference type="FunFam" id="1.10.3730.20:FF:000001">
    <property type="entry name" value="Quaternary ammonium compound resistance transporter SugE"/>
    <property type="match status" value="1"/>
</dbReference>
<evidence type="ECO:0000313" key="25">
    <source>
        <dbReference type="Proteomes" id="UP000289562"/>
    </source>
</evidence>
<evidence type="ECO:0000313" key="19">
    <source>
        <dbReference type="Proteomes" id="UP000183509"/>
    </source>
</evidence>
<evidence type="ECO:0000256" key="4">
    <source>
        <dbReference type="ARBA" id="ARBA00022692"/>
    </source>
</evidence>
<dbReference type="GeneID" id="66453575"/>
<evidence type="ECO:0000313" key="27">
    <source>
        <dbReference type="Proteomes" id="UP001260956"/>
    </source>
</evidence>
<dbReference type="Proteomes" id="UP000249070">
    <property type="component" value="Unassembled WGS sequence"/>
</dbReference>
<evidence type="ECO:0000256" key="7">
    <source>
        <dbReference type="RuleBase" id="RU003942"/>
    </source>
</evidence>
<reference evidence="17 25" key="6">
    <citation type="submission" date="2017-12" db="EMBL/GenBank/DDBJ databases">
        <title>A pool of 800 enterococci isolated from chicken carcass rinse samples from New Zealand.</title>
        <authorList>
            <person name="Zhang J."/>
            <person name="Rogers L."/>
            <person name="Midwinter A."/>
            <person name="French N."/>
        </authorList>
    </citation>
    <scope>NUCLEOTIDE SEQUENCE [LARGE SCALE GENOMIC DNA]</scope>
    <source>
        <strain evidence="17 25">EN697</strain>
    </source>
</reference>
<dbReference type="Proteomes" id="UP001260956">
    <property type="component" value="Unassembled WGS sequence"/>
</dbReference>
<reference evidence="10" key="9">
    <citation type="submission" date="2022-05" db="EMBL/GenBank/DDBJ databases">
        <title>Draft genome sequences of Clostridium perfringens strains isolated from Peru.</title>
        <authorList>
            <person name="Hurtado R."/>
            <person name="Lima L."/>
            <person name="Sousa T."/>
            <person name="Jaiswal A.K."/>
            <person name="Tiwari S."/>
            <person name="Maturrano L."/>
            <person name="Brenig B."/>
            <person name="Azevedo V."/>
        </authorList>
    </citation>
    <scope>NUCLEOTIDE SEQUENCE</scope>
    <source>
        <strain evidence="10">CP4</strain>
    </source>
</reference>
<evidence type="ECO:0000313" key="23">
    <source>
        <dbReference type="Proteomes" id="UP000249070"/>
    </source>
</evidence>
<evidence type="ECO:0000313" key="15">
    <source>
        <dbReference type="EMBL" id="PZM57089.1"/>
    </source>
</evidence>
<dbReference type="OMA" id="WPTIAFC"/>
<evidence type="ECO:0000313" key="10">
    <source>
        <dbReference type="EMBL" id="MDC4246746.1"/>
    </source>
</evidence>
<dbReference type="InterPro" id="IPR000390">
    <property type="entry name" value="Small_drug/metabolite_transptr"/>
</dbReference>